<dbReference type="GO" id="GO:0016787">
    <property type="term" value="F:hydrolase activity"/>
    <property type="evidence" value="ECO:0007669"/>
    <property type="project" value="UniProtKB-KW"/>
</dbReference>
<dbReference type="KEGG" id="hti:HTIA_1856"/>
<feature type="transmembrane region" description="Helical" evidence="1">
    <location>
        <begin position="54"/>
        <end position="87"/>
    </location>
</feature>
<dbReference type="PATRIC" id="fig|1033806.12.peg.1842"/>
<dbReference type="Proteomes" id="UP000015381">
    <property type="component" value="Chromosome I"/>
</dbReference>
<dbReference type="EMBL" id="HF571520">
    <property type="protein sequence ID" value="CCQ33976.1"/>
    <property type="molecule type" value="Genomic_DNA"/>
</dbReference>
<keyword evidence="5" id="KW-1185">Reference proteome</keyword>
<reference evidence="3 4" key="1">
    <citation type="journal article" date="2011" name="J. Bacteriol.">
        <title>Genome sequence of Halorhabdus tiamatea, the first archaeon isolated from a deep-sea anoxic brine lake.</title>
        <authorList>
            <person name="Antunes A."/>
            <person name="Alam I."/>
            <person name="Bajic V.B."/>
            <person name="Stingl U."/>
        </authorList>
    </citation>
    <scope>NUCLEOTIDE SEQUENCE [LARGE SCALE GENOMIC DNA]</scope>
    <source>
        <strain evidence="3 4">SARL4B</strain>
    </source>
</reference>
<organism evidence="2 5">
    <name type="scientific">Halorhabdus tiamatea SARL4B</name>
    <dbReference type="NCBI Taxonomy" id="1033806"/>
    <lineage>
        <taxon>Archaea</taxon>
        <taxon>Methanobacteriati</taxon>
        <taxon>Methanobacteriota</taxon>
        <taxon>Stenosarchaea group</taxon>
        <taxon>Halobacteria</taxon>
        <taxon>Halobacteriales</taxon>
        <taxon>Haloarculaceae</taxon>
        <taxon>Halorhabdus</taxon>
    </lineage>
</organism>
<evidence type="ECO:0000313" key="2">
    <source>
        <dbReference type="EMBL" id="CCQ33976.1"/>
    </source>
</evidence>
<feature type="transmembrane region" description="Helical" evidence="1">
    <location>
        <begin position="6"/>
        <end position="33"/>
    </location>
</feature>
<gene>
    <name evidence="3" type="ORF">HLRTI_002019</name>
    <name evidence="2" type="ORF">HTIA_1856</name>
</gene>
<dbReference type="HOGENOM" id="CLU_1357894_0_0_2"/>
<evidence type="ECO:0000313" key="3">
    <source>
        <dbReference type="EMBL" id="ERJ05991.1"/>
    </source>
</evidence>
<dbReference type="Proteomes" id="UP000003861">
    <property type="component" value="Unassembled WGS sequence"/>
</dbReference>
<proteinExistence type="predicted"/>
<dbReference type="eggNOG" id="arCOG04664">
    <property type="taxonomic scope" value="Archaea"/>
</dbReference>
<sequence>MLPTHALAGMALALPVATVAPEFAGVALLAGLLGGSVPDFDMYVGHRKTLHYPVYYAALVVPAVALAVAVPAVWTVGAAVFLIAAAAHSLADVFGGGLELRPWEGTSDRAVYDHYRGRWIAPRQWVSYDGSPSDFVLSGALAVPLLFSIDGPLSWAVLAALAVAGVYAAVRRYLPSVAVRALDVIGPRLPEDVRSAVPSRYRDAHPEAFGSNMSD</sequence>
<reference evidence="2 5" key="3">
    <citation type="journal article" date="2014" name="Environ. Microbiol.">
        <title>Halorhabdus tiamatea: proteogenomics and glycosidase activity measurements identify the first cultivated euryarchaeon from a deep-sea anoxic brine lake as potential polysaccharide degrader.</title>
        <authorList>
            <person name="Werner J."/>
            <person name="Ferrer M."/>
            <person name="Michel G."/>
            <person name="Mann A.J."/>
            <person name="Huang S."/>
            <person name="Juarez S."/>
            <person name="Ciordia S."/>
            <person name="Albar J.P."/>
            <person name="Alcaide M."/>
            <person name="La Cono V."/>
            <person name="Yakimov M.M."/>
            <person name="Antunes A."/>
            <person name="Taborda M."/>
            <person name="Da Costa M.S."/>
            <person name="Amann R.I."/>
            <person name="Gloeckner F.O."/>
            <person name="Golyshina O.V."/>
            <person name="Golyshin P.N."/>
            <person name="Teeling H."/>
        </authorList>
    </citation>
    <scope>NUCLEOTIDE SEQUENCE [LARGE SCALE GENOMIC DNA]</scope>
    <source>
        <strain evidence="5">SARL4B</strain>
        <strain evidence="2">Type strain: SARL4B</strain>
    </source>
</reference>
<accession>S6D8S5</accession>
<keyword evidence="1" id="KW-1133">Transmembrane helix</keyword>
<evidence type="ECO:0000313" key="5">
    <source>
        <dbReference type="Proteomes" id="UP000015381"/>
    </source>
</evidence>
<protein>
    <submittedName>
        <fullName evidence="2">Membrane-bound metal-dependent hydrolase (DUF457)</fullName>
    </submittedName>
    <submittedName>
        <fullName evidence="3">Membrane-bound metal-dependent hydrolase protein</fullName>
    </submittedName>
</protein>
<name>S6D8S5_9EURY</name>
<dbReference type="AlphaFoldDB" id="S6D8S5"/>
<evidence type="ECO:0000256" key="1">
    <source>
        <dbReference type="SAM" id="Phobius"/>
    </source>
</evidence>
<keyword evidence="1" id="KW-0812">Transmembrane</keyword>
<feature type="transmembrane region" description="Helical" evidence="1">
    <location>
        <begin position="153"/>
        <end position="170"/>
    </location>
</feature>
<reference evidence="3 4" key="2">
    <citation type="journal article" date="2013" name="PLoS ONE">
        <title>INDIGO - INtegrated Data Warehouse of MIcrobial GenOmes with Examples from the Red Sea Extremophiles.</title>
        <authorList>
            <person name="Alam I."/>
            <person name="Antunes A."/>
            <person name="Kamau A.A."/>
            <person name="Ba Alawi W."/>
            <person name="Kalkatawi M."/>
            <person name="Stingl U."/>
            <person name="Bajic V.B."/>
        </authorList>
    </citation>
    <scope>NUCLEOTIDE SEQUENCE [LARGE SCALE GENOMIC DNA]</scope>
    <source>
        <strain evidence="3 4">SARL4B</strain>
    </source>
</reference>
<dbReference type="STRING" id="1033806.HTIA_1856"/>
<keyword evidence="1" id="KW-0472">Membrane</keyword>
<keyword evidence="2" id="KW-0378">Hydrolase</keyword>
<dbReference type="EMBL" id="AFNT02000022">
    <property type="protein sequence ID" value="ERJ05991.1"/>
    <property type="molecule type" value="Genomic_DNA"/>
</dbReference>
<evidence type="ECO:0000313" key="4">
    <source>
        <dbReference type="Proteomes" id="UP000003861"/>
    </source>
</evidence>